<protein>
    <submittedName>
        <fullName evidence="1">Uncharacterized protein</fullName>
    </submittedName>
</protein>
<gene>
    <name evidence="1" type="ORF">DERF_004861</name>
</gene>
<organism evidence="1 2">
    <name type="scientific">Dermatophagoides farinae</name>
    <name type="common">American house dust mite</name>
    <dbReference type="NCBI Taxonomy" id="6954"/>
    <lineage>
        <taxon>Eukaryota</taxon>
        <taxon>Metazoa</taxon>
        <taxon>Ecdysozoa</taxon>
        <taxon>Arthropoda</taxon>
        <taxon>Chelicerata</taxon>
        <taxon>Arachnida</taxon>
        <taxon>Acari</taxon>
        <taxon>Acariformes</taxon>
        <taxon>Sarcoptiformes</taxon>
        <taxon>Astigmata</taxon>
        <taxon>Psoroptidia</taxon>
        <taxon>Analgoidea</taxon>
        <taxon>Pyroglyphidae</taxon>
        <taxon>Dermatophagoidinae</taxon>
        <taxon>Dermatophagoides</taxon>
    </lineage>
</organism>
<evidence type="ECO:0000313" key="1">
    <source>
        <dbReference type="EMBL" id="KAH9521188.1"/>
    </source>
</evidence>
<reference evidence="1" key="1">
    <citation type="submission" date="2013-05" db="EMBL/GenBank/DDBJ databases">
        <authorList>
            <person name="Yim A.K.Y."/>
            <person name="Chan T.F."/>
            <person name="Ji K.M."/>
            <person name="Liu X.Y."/>
            <person name="Zhou J.W."/>
            <person name="Li R.Q."/>
            <person name="Yang K.Y."/>
            <person name="Li J."/>
            <person name="Li M."/>
            <person name="Law P.T.W."/>
            <person name="Wu Y.L."/>
            <person name="Cai Z.L."/>
            <person name="Qin H."/>
            <person name="Bao Y."/>
            <person name="Leung R.K.K."/>
            <person name="Ng P.K.S."/>
            <person name="Zou J."/>
            <person name="Zhong X.J."/>
            <person name="Ran P.X."/>
            <person name="Zhong N.S."/>
            <person name="Liu Z.G."/>
            <person name="Tsui S.K.W."/>
        </authorList>
    </citation>
    <scope>NUCLEOTIDE SEQUENCE</scope>
    <source>
        <strain evidence="1">Derf</strain>
        <tissue evidence="1">Whole organism</tissue>
    </source>
</reference>
<sequence length="69" mass="7802">MEAKDDVSIKIYEWSIYLSYRSIFVLAAAAAADVARFSATSREFLVTKNRKNMKKFLIFICADDDDNGG</sequence>
<proteinExistence type="predicted"/>
<keyword evidence="2" id="KW-1185">Reference proteome</keyword>
<dbReference type="EMBL" id="ASGP02000002">
    <property type="protein sequence ID" value="KAH9521188.1"/>
    <property type="molecule type" value="Genomic_DNA"/>
</dbReference>
<comment type="caution">
    <text evidence="1">The sequence shown here is derived from an EMBL/GenBank/DDBJ whole genome shotgun (WGS) entry which is preliminary data.</text>
</comment>
<accession>A0A922I4R8</accession>
<name>A0A922I4R8_DERFA</name>
<dbReference type="Proteomes" id="UP000790347">
    <property type="component" value="Unassembled WGS sequence"/>
</dbReference>
<evidence type="ECO:0000313" key="2">
    <source>
        <dbReference type="Proteomes" id="UP000790347"/>
    </source>
</evidence>
<dbReference type="AlphaFoldDB" id="A0A922I4R8"/>
<reference evidence="1" key="2">
    <citation type="journal article" date="2022" name="Res Sq">
        <title>Comparative Genomics Reveals Insights into the Divergent Evolution of Astigmatic Mites and Household Pest Adaptations.</title>
        <authorList>
            <person name="Xiong Q."/>
            <person name="Wan A.T.-Y."/>
            <person name="Liu X.-Y."/>
            <person name="Fung C.S.-H."/>
            <person name="Xiao X."/>
            <person name="Malainual N."/>
            <person name="Hou J."/>
            <person name="Wang L."/>
            <person name="Wang M."/>
            <person name="Yang K."/>
            <person name="Cui Y."/>
            <person name="Leung E."/>
            <person name="Nong W."/>
            <person name="Shin S.-K."/>
            <person name="Au S."/>
            <person name="Jeong K.Y."/>
            <person name="Chew F.T."/>
            <person name="Hui J."/>
            <person name="Leung T.F."/>
            <person name="Tungtrongchitr A."/>
            <person name="Zhong N."/>
            <person name="Liu Z."/>
            <person name="Tsui S."/>
        </authorList>
    </citation>
    <scope>NUCLEOTIDE SEQUENCE</scope>
    <source>
        <strain evidence="1">Derf</strain>
        <tissue evidence="1">Whole organism</tissue>
    </source>
</reference>